<dbReference type="NCBIfam" id="NF001030">
    <property type="entry name" value="PRK00110.1"/>
    <property type="match status" value="1"/>
</dbReference>
<dbReference type="NCBIfam" id="NF009044">
    <property type="entry name" value="PRK12378.1"/>
    <property type="match status" value="1"/>
</dbReference>
<dbReference type="NCBIfam" id="TIGR01033">
    <property type="entry name" value="YebC/PmpR family DNA-binding transcriptional regulator"/>
    <property type="match status" value="1"/>
</dbReference>
<evidence type="ECO:0000256" key="6">
    <source>
        <dbReference type="HAMAP-Rule" id="MF_00693"/>
    </source>
</evidence>
<dbReference type="GO" id="GO:0003677">
    <property type="term" value="F:DNA binding"/>
    <property type="evidence" value="ECO:0007669"/>
    <property type="project" value="UniProtKB-KW"/>
</dbReference>
<dbReference type="Proteomes" id="UP001164803">
    <property type="component" value="Chromosome"/>
</dbReference>
<evidence type="ECO:0000259" key="8">
    <source>
        <dbReference type="Pfam" id="PF20772"/>
    </source>
</evidence>
<keyword evidence="2 6" id="KW-0963">Cytoplasm</keyword>
<dbReference type="HAMAP" id="MF_00693">
    <property type="entry name" value="Transcrip_reg_TACO1"/>
    <property type="match status" value="1"/>
</dbReference>
<evidence type="ECO:0000256" key="4">
    <source>
        <dbReference type="ARBA" id="ARBA00023125"/>
    </source>
</evidence>
<evidence type="ECO:0000313" key="10">
    <source>
        <dbReference type="Proteomes" id="UP001164803"/>
    </source>
</evidence>
<dbReference type="PANTHER" id="PTHR12532:SF6">
    <property type="entry name" value="TRANSCRIPTIONAL REGULATORY PROTEIN YEBC-RELATED"/>
    <property type="match status" value="1"/>
</dbReference>
<accession>A0ABY6Z6A3</accession>
<feature type="domain" description="TACO1/YebC-like second and third" evidence="7">
    <location>
        <begin position="82"/>
        <end position="238"/>
    </location>
</feature>
<dbReference type="SUPFAM" id="SSF75625">
    <property type="entry name" value="YebC-like"/>
    <property type="match status" value="1"/>
</dbReference>
<reference evidence="9" key="1">
    <citation type="submission" date="2022-08" db="EMBL/GenBank/DDBJ databases">
        <title>Alicyclobacillus dauci DSM2870, complete genome.</title>
        <authorList>
            <person name="Wang Q."/>
            <person name="Cai R."/>
            <person name="Wang Z."/>
        </authorList>
    </citation>
    <scope>NUCLEOTIDE SEQUENCE</scope>
    <source>
        <strain evidence="9">DSM 28700</strain>
    </source>
</reference>
<evidence type="ECO:0000256" key="5">
    <source>
        <dbReference type="ARBA" id="ARBA00023163"/>
    </source>
</evidence>
<dbReference type="InterPro" id="IPR026564">
    <property type="entry name" value="Transcrip_reg_TACO1-like_dom3"/>
</dbReference>
<dbReference type="InterPro" id="IPR049083">
    <property type="entry name" value="TACO1_YebC_N"/>
</dbReference>
<keyword evidence="10" id="KW-1185">Reference proteome</keyword>
<dbReference type="PANTHER" id="PTHR12532">
    <property type="entry name" value="TRANSLATIONAL ACTIVATOR OF CYTOCHROME C OXIDASE 1"/>
    <property type="match status" value="1"/>
</dbReference>
<dbReference type="RefSeq" id="WP_268045989.1">
    <property type="nucleotide sequence ID" value="NZ_CP104064.1"/>
</dbReference>
<organism evidence="9 10">
    <name type="scientific">Alicyclobacillus dauci</name>
    <dbReference type="NCBI Taxonomy" id="1475485"/>
    <lineage>
        <taxon>Bacteria</taxon>
        <taxon>Bacillati</taxon>
        <taxon>Bacillota</taxon>
        <taxon>Bacilli</taxon>
        <taxon>Bacillales</taxon>
        <taxon>Alicyclobacillaceae</taxon>
        <taxon>Alicyclobacillus</taxon>
    </lineage>
</organism>
<sequence length="247" mass="27600">MSGHSKWHNIQRRKGKQDAVRGQLFTKLSRDVYLAAKEGGGNPETNFRLKVAIERAKQSNLPAENISRTIAKATGTLEGVTYEEIQYEGYGPQGVAILLDIVTDNRNRTAADIRHIFKKRGGNLGESGAVAWMFTRRGQITVDKANVGDSEEFMLTVIEAGADDVEETEDEFLITTSVELFRPVRQTLESMNIAYEDAELTYVPSTTVELSDEAKDEVFDLIEALEEHDDVQTVYSNVAFSEDDEDE</sequence>
<evidence type="ECO:0000313" key="9">
    <source>
        <dbReference type="EMBL" id="WAH38419.1"/>
    </source>
</evidence>
<protein>
    <recommendedName>
        <fullName evidence="6">Probable transcriptional regulatory protein NZD86_08050</fullName>
    </recommendedName>
</protein>
<evidence type="ECO:0000256" key="1">
    <source>
        <dbReference type="ARBA" id="ARBA00008724"/>
    </source>
</evidence>
<dbReference type="Gene3D" id="3.30.70.980">
    <property type="match status" value="2"/>
</dbReference>
<dbReference type="Pfam" id="PF20772">
    <property type="entry name" value="TACO1_YebC_N"/>
    <property type="match status" value="1"/>
</dbReference>
<keyword evidence="4 6" id="KW-0238">DNA-binding</keyword>
<gene>
    <name evidence="9" type="ORF">NZD86_08050</name>
</gene>
<comment type="similarity">
    <text evidence="1 6">Belongs to the TACO1 family.</text>
</comment>
<comment type="subcellular location">
    <subcellularLocation>
        <location evidence="6">Cytoplasm</location>
    </subcellularLocation>
</comment>
<feature type="domain" description="TACO1/YebC-like N-terminal" evidence="8">
    <location>
        <begin position="5"/>
        <end position="75"/>
    </location>
</feature>
<evidence type="ECO:0000256" key="2">
    <source>
        <dbReference type="ARBA" id="ARBA00022490"/>
    </source>
</evidence>
<dbReference type="InterPro" id="IPR029072">
    <property type="entry name" value="YebC-like"/>
</dbReference>
<keyword evidence="5 6" id="KW-0804">Transcription</keyword>
<dbReference type="Gene3D" id="1.10.10.200">
    <property type="match status" value="1"/>
</dbReference>
<evidence type="ECO:0000259" key="7">
    <source>
        <dbReference type="Pfam" id="PF01709"/>
    </source>
</evidence>
<evidence type="ECO:0000256" key="3">
    <source>
        <dbReference type="ARBA" id="ARBA00023015"/>
    </source>
</evidence>
<dbReference type="InterPro" id="IPR048300">
    <property type="entry name" value="TACO1_YebC-like_2nd/3rd_dom"/>
</dbReference>
<proteinExistence type="inferred from homology"/>
<name>A0ABY6Z6A3_9BACL</name>
<keyword evidence="3 6" id="KW-0805">Transcription regulation</keyword>
<dbReference type="InterPro" id="IPR017856">
    <property type="entry name" value="Integrase-like_N"/>
</dbReference>
<dbReference type="InterPro" id="IPR002876">
    <property type="entry name" value="Transcrip_reg_TACO1-like"/>
</dbReference>
<dbReference type="EMBL" id="CP104064">
    <property type="protein sequence ID" value="WAH38419.1"/>
    <property type="molecule type" value="Genomic_DNA"/>
</dbReference>
<dbReference type="Pfam" id="PF01709">
    <property type="entry name" value="Transcrip_reg"/>
    <property type="match status" value="1"/>
</dbReference>